<proteinExistence type="predicted"/>
<dbReference type="AlphaFoldDB" id="A0A433QCT1"/>
<name>A0A433QCT1_9FUNG</name>
<protein>
    <recommendedName>
        <fullName evidence="3">F-box domain-containing protein</fullName>
    </recommendedName>
</protein>
<evidence type="ECO:0000313" key="2">
    <source>
        <dbReference type="Proteomes" id="UP000274822"/>
    </source>
</evidence>
<dbReference type="SUPFAM" id="SSF52047">
    <property type="entry name" value="RNI-like"/>
    <property type="match status" value="1"/>
</dbReference>
<keyword evidence="2" id="KW-1185">Reference proteome</keyword>
<sequence>MTESKANSLPPELICEILRHVLTLREHIPIDLFACSMVSQKWYKEAVPLFDLEFFESPFIGRFISLFRGTPNPDAVDYSCAEVERFSKLLAESKKLGLPQYKKIKELVFRAQFTTVAEFNSLLEAFVSIFELRPPYLQELTIDLLALRFPDVLEDCDFQRMFDRLQPLCGAIKSFTITWAIGIPHPTGLVAFFSALAPNLQFVELQNVHVDLALSASLSRCTDLRYFYLQMCNTEALHFAIPSMPGLISINYLHNGQNADLSVATLAASCPSLATFSFANYFLGPVATNSVTSTSLSQLIANCPKMCEFDVLNDTGVDDAVLQSLLRYGRELQRICLFMCPNLTGENVNITEGDGWPMLEQFLLNECDELSGEFVEKVMAVCPRLQKLKLPYHLNYDETWLTPYGFRYTKNNVWIKQ</sequence>
<dbReference type="PANTHER" id="PTHR13318">
    <property type="entry name" value="PARTNER OF PAIRED, ISOFORM B-RELATED"/>
    <property type="match status" value="1"/>
</dbReference>
<comment type="caution">
    <text evidence="1">The sequence shown here is derived from an EMBL/GenBank/DDBJ whole genome shotgun (WGS) entry which is preliminary data.</text>
</comment>
<dbReference type="CDD" id="cd09917">
    <property type="entry name" value="F-box_SF"/>
    <property type="match status" value="1"/>
</dbReference>
<gene>
    <name evidence="1" type="ORF">BC938DRAFT_482991</name>
</gene>
<dbReference type="Gene3D" id="3.80.10.10">
    <property type="entry name" value="Ribonuclease Inhibitor"/>
    <property type="match status" value="1"/>
</dbReference>
<dbReference type="Proteomes" id="UP000274822">
    <property type="component" value="Unassembled WGS sequence"/>
</dbReference>
<evidence type="ECO:0000313" key="1">
    <source>
        <dbReference type="EMBL" id="RUS27616.1"/>
    </source>
</evidence>
<dbReference type="InterPro" id="IPR032675">
    <property type="entry name" value="LRR_dom_sf"/>
</dbReference>
<dbReference type="PANTHER" id="PTHR13318:SF95">
    <property type="entry name" value="F-BOX PROTEIN YLR352W"/>
    <property type="match status" value="1"/>
</dbReference>
<evidence type="ECO:0008006" key="3">
    <source>
        <dbReference type="Google" id="ProtNLM"/>
    </source>
</evidence>
<dbReference type="GO" id="GO:0031146">
    <property type="term" value="P:SCF-dependent proteasomal ubiquitin-dependent protein catabolic process"/>
    <property type="evidence" value="ECO:0007669"/>
    <property type="project" value="TreeGrafter"/>
</dbReference>
<dbReference type="GO" id="GO:0019005">
    <property type="term" value="C:SCF ubiquitin ligase complex"/>
    <property type="evidence" value="ECO:0007669"/>
    <property type="project" value="TreeGrafter"/>
</dbReference>
<organism evidence="1 2">
    <name type="scientific">Jimgerdemannia flammicorona</name>
    <dbReference type="NCBI Taxonomy" id="994334"/>
    <lineage>
        <taxon>Eukaryota</taxon>
        <taxon>Fungi</taxon>
        <taxon>Fungi incertae sedis</taxon>
        <taxon>Mucoromycota</taxon>
        <taxon>Mucoromycotina</taxon>
        <taxon>Endogonomycetes</taxon>
        <taxon>Endogonales</taxon>
        <taxon>Endogonaceae</taxon>
        <taxon>Jimgerdemannia</taxon>
    </lineage>
</organism>
<dbReference type="EMBL" id="RBNJ01008083">
    <property type="protein sequence ID" value="RUS27616.1"/>
    <property type="molecule type" value="Genomic_DNA"/>
</dbReference>
<accession>A0A433QCT1</accession>
<reference evidence="1 2" key="1">
    <citation type="journal article" date="2018" name="New Phytol.">
        <title>Phylogenomics of Endogonaceae and evolution of mycorrhizas within Mucoromycota.</title>
        <authorList>
            <person name="Chang Y."/>
            <person name="Desiro A."/>
            <person name="Na H."/>
            <person name="Sandor L."/>
            <person name="Lipzen A."/>
            <person name="Clum A."/>
            <person name="Barry K."/>
            <person name="Grigoriev I.V."/>
            <person name="Martin F.M."/>
            <person name="Stajich J.E."/>
            <person name="Smith M.E."/>
            <person name="Bonito G."/>
            <person name="Spatafora J.W."/>
        </authorList>
    </citation>
    <scope>NUCLEOTIDE SEQUENCE [LARGE SCALE GENOMIC DNA]</scope>
    <source>
        <strain evidence="1 2">AD002</strain>
    </source>
</reference>